<dbReference type="EMBL" id="KL198005">
    <property type="protein sequence ID" value="KDQ32249.1"/>
    <property type="molecule type" value="Genomic_DNA"/>
</dbReference>
<dbReference type="Proteomes" id="UP000027073">
    <property type="component" value="Unassembled WGS sequence"/>
</dbReference>
<evidence type="ECO:0000256" key="1">
    <source>
        <dbReference type="SAM" id="MobiDB-lite"/>
    </source>
</evidence>
<name>A0A067NWE6_PLEO1</name>
<proteinExistence type="predicted"/>
<sequence>MTCRTCETTKRACAELRVLGDHPRWTSARRLRTLSFIVLRDHAPEGSFSIRLDQYVARHELHLTKLSFVEKDVTKPLLGKEVGRPVLHVGRVFREASDKSNKRETGAPSRKHQKNWLGFYTRRARASSMERFGPSSEYKSCRTGREAIKKTRGYTIQIQCPICSTDRWEPYGNTLLGILLDSEPTVTHVHRDEKRAHTSTRLSPKAQIPFPFIAKVDIPPSQALLSPIVPSKPQSVVENHARRQAVAQRALR</sequence>
<dbReference type="VEuPathDB" id="FungiDB:PLEOSDRAFT_165516"/>
<accession>A0A067NWE6</accession>
<evidence type="ECO:0000313" key="3">
    <source>
        <dbReference type="Proteomes" id="UP000027073"/>
    </source>
</evidence>
<gene>
    <name evidence="2" type="ORF">PLEOSDRAFT_165516</name>
</gene>
<dbReference type="HOGENOM" id="CLU_1103165_0_0_1"/>
<dbReference type="AlphaFoldDB" id="A0A067NWE6"/>
<feature type="region of interest" description="Disordered" evidence="1">
    <location>
        <begin position="233"/>
        <end position="252"/>
    </location>
</feature>
<protein>
    <submittedName>
        <fullName evidence="2">Uncharacterized protein</fullName>
    </submittedName>
</protein>
<evidence type="ECO:0000313" key="2">
    <source>
        <dbReference type="EMBL" id="KDQ32249.1"/>
    </source>
</evidence>
<organism evidence="2 3">
    <name type="scientific">Pleurotus ostreatus (strain PC15)</name>
    <name type="common">Oyster mushroom</name>
    <dbReference type="NCBI Taxonomy" id="1137138"/>
    <lineage>
        <taxon>Eukaryota</taxon>
        <taxon>Fungi</taxon>
        <taxon>Dikarya</taxon>
        <taxon>Basidiomycota</taxon>
        <taxon>Agaricomycotina</taxon>
        <taxon>Agaricomycetes</taxon>
        <taxon>Agaricomycetidae</taxon>
        <taxon>Agaricales</taxon>
        <taxon>Pleurotineae</taxon>
        <taxon>Pleurotaceae</taxon>
        <taxon>Pleurotus</taxon>
    </lineage>
</organism>
<reference evidence="3" key="1">
    <citation type="journal article" date="2014" name="Proc. Natl. Acad. Sci. U.S.A.">
        <title>Extensive sampling of basidiomycete genomes demonstrates inadequacy of the white-rot/brown-rot paradigm for wood decay fungi.</title>
        <authorList>
            <person name="Riley R."/>
            <person name="Salamov A.A."/>
            <person name="Brown D.W."/>
            <person name="Nagy L.G."/>
            <person name="Floudas D."/>
            <person name="Held B.W."/>
            <person name="Levasseur A."/>
            <person name="Lombard V."/>
            <person name="Morin E."/>
            <person name="Otillar R."/>
            <person name="Lindquist E.A."/>
            <person name="Sun H."/>
            <person name="LaButti K.M."/>
            <person name="Schmutz J."/>
            <person name="Jabbour D."/>
            <person name="Luo H."/>
            <person name="Baker S.E."/>
            <person name="Pisabarro A.G."/>
            <person name="Walton J.D."/>
            <person name="Blanchette R.A."/>
            <person name="Henrissat B."/>
            <person name="Martin F."/>
            <person name="Cullen D."/>
            <person name="Hibbett D.S."/>
            <person name="Grigoriev I.V."/>
        </authorList>
    </citation>
    <scope>NUCLEOTIDE SEQUENCE [LARGE SCALE GENOMIC DNA]</scope>
    <source>
        <strain evidence="3">PC15</strain>
    </source>
</reference>
<dbReference type="InParanoid" id="A0A067NWE6"/>